<organism evidence="1 2">
    <name type="scientific">Flavobacterium circumlabens</name>
    <dbReference type="NCBI Taxonomy" id="2133765"/>
    <lineage>
        <taxon>Bacteria</taxon>
        <taxon>Pseudomonadati</taxon>
        <taxon>Bacteroidota</taxon>
        <taxon>Flavobacteriia</taxon>
        <taxon>Flavobacteriales</taxon>
        <taxon>Flavobacteriaceae</taxon>
        <taxon>Flavobacterium</taxon>
    </lineage>
</organism>
<dbReference type="RefSeq" id="WP_132036858.1">
    <property type="nucleotide sequence ID" value="NZ_QWDN01000006.1"/>
</dbReference>
<name>A0ABY2AWS4_9FLAO</name>
<keyword evidence="2" id="KW-1185">Reference proteome</keyword>
<accession>A0ABY2AWS4</accession>
<protein>
    <submittedName>
        <fullName evidence="1">Uncharacterized protein</fullName>
    </submittedName>
</protein>
<evidence type="ECO:0000313" key="1">
    <source>
        <dbReference type="EMBL" id="TCN55573.1"/>
    </source>
</evidence>
<comment type="caution">
    <text evidence="1">The sequence shown here is derived from an EMBL/GenBank/DDBJ whole genome shotgun (WGS) entry which is preliminary data.</text>
</comment>
<evidence type="ECO:0000313" key="2">
    <source>
        <dbReference type="Proteomes" id="UP000295270"/>
    </source>
</evidence>
<dbReference type="Proteomes" id="UP000295270">
    <property type="component" value="Unassembled WGS sequence"/>
</dbReference>
<reference evidence="1 2" key="1">
    <citation type="journal article" date="2015" name="Stand. Genomic Sci.">
        <title>Genomic Encyclopedia of Bacterial and Archaeal Type Strains, Phase III: the genomes of soil and plant-associated and newly described type strains.</title>
        <authorList>
            <person name="Whitman W.B."/>
            <person name="Woyke T."/>
            <person name="Klenk H.P."/>
            <person name="Zhou Y."/>
            <person name="Lilburn T.G."/>
            <person name="Beck B.J."/>
            <person name="De Vos P."/>
            <person name="Vandamme P."/>
            <person name="Eisen J.A."/>
            <person name="Garrity G."/>
            <person name="Hugenholtz P."/>
            <person name="Kyrpides N.C."/>
        </authorList>
    </citation>
    <scope>NUCLEOTIDE SEQUENCE [LARGE SCALE GENOMIC DNA]</scope>
    <source>
        <strain evidence="1 2">P5626</strain>
    </source>
</reference>
<sequence length="408" mass="42741">MSKILNVENGAVYEGYDSLAASEWCTPSFLGCSMCISASAIKGQVTITLGLKTPFGNVTKSFSFNTNTSFTWQPFSKFKITVSITNFNEASGVFSFDLGLNPCVDVPFLGWKCFNYSHTFSVPLLLAGIQSEIDDSQFTSLLTLHASGSLNAACQCDDKASPLLKGDIYTNYLNSQAGFPTIPITQCFPIPTVQCVPTITSCVTGISPICLTQQNANVNAAAIPTLPVNQCIPTVSCIPTLSCIPTASCTGIPFICSGVAQNADNTANTESRTLFCFPTYPPVCRSLSGTDANANAAAIPTLPVNQCIPTVSCIPTLSCIPTASCTGIPFICNGVAQSTGNVNAGLPHTLYCHPTIPQICRVSGTPADVNAAAIPTLPVNQCVPTVSCFPTVSCIPTVSCTGIPFICP</sequence>
<dbReference type="EMBL" id="SLWA01000006">
    <property type="protein sequence ID" value="TCN55573.1"/>
    <property type="molecule type" value="Genomic_DNA"/>
</dbReference>
<proteinExistence type="predicted"/>
<gene>
    <name evidence="1" type="ORF">EV142_106263</name>
</gene>